<dbReference type="Proteomes" id="UP000292302">
    <property type="component" value="Unassembled WGS sequence"/>
</dbReference>
<sequence length="188" mass="20377">MDTFSRRLILHYLASLGEASSATGATSAPVPVTAKVEKLLLLRNDWVPNNGKHPVLVYRQALKDEGLPAPSGTQRLFGKNAWPAQWVDGIYDYHHYHSNAHEVLGVIQGEARVMLGGPGGRELSLHSGDVLVLPAGTGHCNLASSDDFLVVGGYPQGQQPDLCRAAPTPEQQRAIERTPYPHRDPVFG</sequence>
<dbReference type="SUPFAM" id="SSF51182">
    <property type="entry name" value="RmlC-like cupins"/>
    <property type="match status" value="1"/>
</dbReference>
<dbReference type="RefSeq" id="WP_131182140.1">
    <property type="nucleotide sequence ID" value="NZ_QJUI01000025.1"/>
</dbReference>
<comment type="caution">
    <text evidence="2">The sequence shown here is derived from an EMBL/GenBank/DDBJ whole genome shotgun (WGS) entry which is preliminary data.</text>
</comment>
<dbReference type="InterPro" id="IPR014710">
    <property type="entry name" value="RmlC-like_jellyroll"/>
</dbReference>
<evidence type="ECO:0000259" key="1">
    <source>
        <dbReference type="Pfam" id="PF00190"/>
    </source>
</evidence>
<dbReference type="PIRSF" id="PIRSF019307">
    <property type="entry name" value="UCP019307"/>
    <property type="match status" value="1"/>
</dbReference>
<dbReference type="CDD" id="cd02219">
    <property type="entry name" value="cupin_YjlB-like"/>
    <property type="match status" value="1"/>
</dbReference>
<dbReference type="InterPro" id="IPR014500">
    <property type="entry name" value="UCP019307_cupin"/>
</dbReference>
<proteinExistence type="predicted"/>
<keyword evidence="3" id="KW-1185">Reference proteome</keyword>
<reference evidence="2 3" key="1">
    <citation type="submission" date="2018-06" db="EMBL/GenBank/DDBJ databases">
        <title>Three novel Pseudomonas species isolated from symptomatic oak.</title>
        <authorList>
            <person name="Bueno-Gonzalez V."/>
            <person name="Brady C."/>
        </authorList>
    </citation>
    <scope>NUCLEOTIDE SEQUENCE [LARGE SCALE GENOMIC DNA]</scope>
    <source>
        <strain evidence="2 3">P9A</strain>
    </source>
</reference>
<dbReference type="PANTHER" id="PTHR36448">
    <property type="entry name" value="BLR7373 PROTEIN"/>
    <property type="match status" value="1"/>
</dbReference>
<feature type="domain" description="Cupin type-1" evidence="1">
    <location>
        <begin position="95"/>
        <end position="152"/>
    </location>
</feature>
<accession>A0A4Q9QG42</accession>
<dbReference type="InterPro" id="IPR047121">
    <property type="entry name" value="YjiB-like"/>
</dbReference>
<dbReference type="OrthoDB" id="9791759at2"/>
<dbReference type="AlphaFoldDB" id="A0A4Q9QG42"/>
<dbReference type="InterPro" id="IPR006045">
    <property type="entry name" value="Cupin_1"/>
</dbReference>
<evidence type="ECO:0000313" key="3">
    <source>
        <dbReference type="Proteomes" id="UP000292302"/>
    </source>
</evidence>
<gene>
    <name evidence="2" type="ORF">DNK06_22055</name>
</gene>
<dbReference type="EMBL" id="QJUI01000025">
    <property type="protein sequence ID" value="TBU72417.1"/>
    <property type="molecule type" value="Genomic_DNA"/>
</dbReference>
<name>A0A4Q9QG42_9GAMM</name>
<protein>
    <submittedName>
        <fullName evidence="2">Cupin</fullName>
    </submittedName>
</protein>
<dbReference type="InterPro" id="IPR011051">
    <property type="entry name" value="RmlC_Cupin_sf"/>
</dbReference>
<evidence type="ECO:0000313" key="2">
    <source>
        <dbReference type="EMBL" id="TBU72417.1"/>
    </source>
</evidence>
<dbReference type="Pfam" id="PF00190">
    <property type="entry name" value="Cupin_1"/>
    <property type="match status" value="1"/>
</dbReference>
<dbReference type="Gene3D" id="2.60.120.10">
    <property type="entry name" value="Jelly Rolls"/>
    <property type="match status" value="1"/>
</dbReference>
<dbReference type="PANTHER" id="PTHR36448:SF2">
    <property type="entry name" value="CUPIN TYPE-1 DOMAIN-CONTAINING PROTEIN"/>
    <property type="match status" value="1"/>
</dbReference>
<organism evidence="2 3">
    <name type="scientific">Phytopseudomonas daroniae</name>
    <dbReference type="NCBI Taxonomy" id="2487519"/>
    <lineage>
        <taxon>Bacteria</taxon>
        <taxon>Pseudomonadati</taxon>
        <taxon>Pseudomonadota</taxon>
        <taxon>Gammaproteobacteria</taxon>
        <taxon>Pseudomonadales</taxon>
        <taxon>Pseudomonadaceae</taxon>
        <taxon>Phytopseudomonas</taxon>
    </lineage>
</organism>